<proteinExistence type="predicted"/>
<organism evidence="1 2">
    <name type="scientific">Blautia wexlerae</name>
    <dbReference type="NCBI Taxonomy" id="418240"/>
    <lineage>
        <taxon>Bacteria</taxon>
        <taxon>Bacillati</taxon>
        <taxon>Bacillota</taxon>
        <taxon>Clostridia</taxon>
        <taxon>Lachnospirales</taxon>
        <taxon>Lachnospiraceae</taxon>
        <taxon>Blautia</taxon>
    </lineage>
</organism>
<dbReference type="Gene3D" id="3.40.50.1220">
    <property type="entry name" value="TPP-binding domain"/>
    <property type="match status" value="1"/>
</dbReference>
<dbReference type="Proteomes" id="UP000095712">
    <property type="component" value="Unassembled WGS sequence"/>
</dbReference>
<protein>
    <submittedName>
        <fullName evidence="1">Uncharacterized protein</fullName>
    </submittedName>
</protein>
<sequence length="303" mass="34114">MQYTMTDALPIITKILSEGRLSIFAGSGISVESGLPAWDGFIDKYIDICEELNKSLEPCYQFTDIISDAKASKDKNLISTITALKGKVKEIKTHGINTDFCDDELNALFYGAIPCDYHKTIVATNYRHIITTNYDALLEKAAKQEGYTSLLTRAYSYTEQQNLSMAIYSGKTAIIHAHGKIADIKLDQFVLTEEDYLAIMKHNPGFRLIINSIFLTNSVLFAGYGGSDPHFEDIISDLNMTLNWNAGGAELPRCYIMLKKDKVTPIREFLSDKHRVDIITFDEYTQMKDFLKALEISCPRSKP</sequence>
<dbReference type="RefSeq" id="WP_055152476.1">
    <property type="nucleotide sequence ID" value="NZ_CZAW01000033.1"/>
</dbReference>
<name>A0A174R9Z3_9FIRM</name>
<evidence type="ECO:0000313" key="2">
    <source>
        <dbReference type="Proteomes" id="UP000095712"/>
    </source>
</evidence>
<dbReference type="Pfam" id="PF13289">
    <property type="entry name" value="SIR2_2"/>
    <property type="match status" value="1"/>
</dbReference>
<gene>
    <name evidence="1" type="ORF">ERS852523_02848</name>
</gene>
<dbReference type="OrthoDB" id="1688888at2"/>
<accession>A0A174R9Z3</accession>
<dbReference type="InterPro" id="IPR029035">
    <property type="entry name" value="DHS-like_NAD/FAD-binding_dom"/>
</dbReference>
<evidence type="ECO:0000313" key="1">
    <source>
        <dbReference type="EMBL" id="CUP79840.1"/>
    </source>
</evidence>
<dbReference type="SUPFAM" id="SSF52467">
    <property type="entry name" value="DHS-like NAD/FAD-binding domain"/>
    <property type="match status" value="1"/>
</dbReference>
<dbReference type="AlphaFoldDB" id="A0A174R9Z3"/>
<reference evidence="1 2" key="1">
    <citation type="submission" date="2015-09" db="EMBL/GenBank/DDBJ databases">
        <authorList>
            <consortium name="Pathogen Informatics"/>
        </authorList>
    </citation>
    <scope>NUCLEOTIDE SEQUENCE [LARGE SCALE GENOMIC DNA]</scope>
    <source>
        <strain evidence="1 2">2789STDY5834911</strain>
    </source>
</reference>
<dbReference type="EMBL" id="CZAW01000033">
    <property type="protein sequence ID" value="CUP79840.1"/>
    <property type="molecule type" value="Genomic_DNA"/>
</dbReference>